<reference evidence="1 2" key="1">
    <citation type="submission" date="2024-07" db="EMBL/GenBank/DDBJ databases">
        <title>Section-level genome sequencing and comparative genomics of Aspergillus sections Usti and Cavernicolus.</title>
        <authorList>
            <consortium name="Lawrence Berkeley National Laboratory"/>
            <person name="Nybo J.L."/>
            <person name="Vesth T.C."/>
            <person name="Theobald S."/>
            <person name="Frisvad J.C."/>
            <person name="Larsen T.O."/>
            <person name="Kjaerboelling I."/>
            <person name="Rothschild-Mancinelli K."/>
            <person name="Lyhne E.K."/>
            <person name="Kogle M.E."/>
            <person name="Barry K."/>
            <person name="Clum A."/>
            <person name="Na H."/>
            <person name="Ledsgaard L."/>
            <person name="Lin J."/>
            <person name="Lipzen A."/>
            <person name="Kuo A."/>
            <person name="Riley R."/>
            <person name="Mondo S."/>
            <person name="LaButti K."/>
            <person name="Haridas S."/>
            <person name="Pangalinan J."/>
            <person name="Salamov A.A."/>
            <person name="Simmons B.A."/>
            <person name="Magnuson J.K."/>
            <person name="Chen J."/>
            <person name="Drula E."/>
            <person name="Henrissat B."/>
            <person name="Wiebenga A."/>
            <person name="Lubbers R.J."/>
            <person name="Gomes A.C."/>
            <person name="Makela M.R."/>
            <person name="Stajich J."/>
            <person name="Grigoriev I.V."/>
            <person name="Mortensen U.H."/>
            <person name="De vries R.P."/>
            <person name="Baker S.E."/>
            <person name="Andersen M.R."/>
        </authorList>
    </citation>
    <scope>NUCLEOTIDE SEQUENCE [LARGE SCALE GENOMIC DNA]</scope>
    <source>
        <strain evidence="1 2">CBS 600.67</strain>
    </source>
</reference>
<sequence length="183" mass="20788">MDISKVPAVPTGIKRQSTRLIQSPLVALESVLQDHTASCDRLRAPKSWSSPLQSSVSLPESHLQWPETENQSDRLLLHVTWRISVALSPDYISCHCFSPLFRRSPLTFIASAIYSVLQEIPTDYSALAWLPIDGTAYWNLESTHDRSRLFTVKPARRILFGHALPYQRTSRRPFLSRSFTSPL</sequence>
<dbReference type="Proteomes" id="UP001610335">
    <property type="component" value="Unassembled WGS sequence"/>
</dbReference>
<gene>
    <name evidence="1" type="ORF">BDW59DRAFT_114954</name>
</gene>
<dbReference type="EMBL" id="JBFXLS010000007">
    <property type="protein sequence ID" value="KAL2832059.1"/>
    <property type="molecule type" value="Genomic_DNA"/>
</dbReference>
<organism evidence="1 2">
    <name type="scientific">Aspergillus cavernicola</name>
    <dbReference type="NCBI Taxonomy" id="176166"/>
    <lineage>
        <taxon>Eukaryota</taxon>
        <taxon>Fungi</taxon>
        <taxon>Dikarya</taxon>
        <taxon>Ascomycota</taxon>
        <taxon>Pezizomycotina</taxon>
        <taxon>Eurotiomycetes</taxon>
        <taxon>Eurotiomycetidae</taxon>
        <taxon>Eurotiales</taxon>
        <taxon>Aspergillaceae</taxon>
        <taxon>Aspergillus</taxon>
        <taxon>Aspergillus subgen. Nidulantes</taxon>
    </lineage>
</organism>
<comment type="caution">
    <text evidence="1">The sequence shown here is derived from an EMBL/GenBank/DDBJ whole genome shotgun (WGS) entry which is preliminary data.</text>
</comment>
<evidence type="ECO:0000313" key="1">
    <source>
        <dbReference type="EMBL" id="KAL2832059.1"/>
    </source>
</evidence>
<evidence type="ECO:0000313" key="2">
    <source>
        <dbReference type="Proteomes" id="UP001610335"/>
    </source>
</evidence>
<keyword evidence="2" id="KW-1185">Reference proteome</keyword>
<accession>A0ABR4IWA1</accession>
<proteinExistence type="predicted"/>
<name>A0ABR4IWA1_9EURO</name>
<protein>
    <submittedName>
        <fullName evidence="1">Uncharacterized protein</fullName>
    </submittedName>
</protein>